<evidence type="ECO:0000256" key="4">
    <source>
        <dbReference type="ARBA" id="ARBA00022692"/>
    </source>
</evidence>
<evidence type="ECO:0000313" key="12">
    <source>
        <dbReference type="Proteomes" id="UP000680679"/>
    </source>
</evidence>
<feature type="transmembrane region" description="Helical" evidence="9">
    <location>
        <begin position="402"/>
        <end position="421"/>
    </location>
</feature>
<feature type="transmembrane region" description="Helical" evidence="9">
    <location>
        <begin position="153"/>
        <end position="177"/>
    </location>
</feature>
<dbReference type="PANTHER" id="PTHR10906">
    <property type="entry name" value="SECY/SEC61-ALPHA FAMILY MEMBER"/>
    <property type="match status" value="1"/>
</dbReference>
<dbReference type="InterPro" id="IPR002208">
    <property type="entry name" value="SecY/SEC61-alpha"/>
</dbReference>
<dbReference type="SUPFAM" id="SSF103491">
    <property type="entry name" value="Preprotein translocase SecY subunit"/>
    <property type="match status" value="1"/>
</dbReference>
<dbReference type="HAMAP" id="MF_01465">
    <property type="entry name" value="SecY"/>
    <property type="match status" value="1"/>
</dbReference>
<protein>
    <recommendedName>
        <fullName evidence="9">Protein translocase subunit SecY</fullName>
    </recommendedName>
</protein>
<evidence type="ECO:0000256" key="9">
    <source>
        <dbReference type="HAMAP-Rule" id="MF_01465"/>
    </source>
</evidence>
<keyword evidence="12" id="KW-1185">Reference proteome</keyword>
<comment type="subunit">
    <text evidence="9">Component of the Sec protein translocase complex. Heterotrimer consisting of SecY, SecE and SecG subunits. The heterotrimers can form oligomers, although 1 heterotrimer is thought to be able to translocate proteins. Interacts with the ribosome. Interacts with SecDF, and other proteins may be involved. Interacts with SecA.</text>
</comment>
<dbReference type="Proteomes" id="UP000680679">
    <property type="component" value="Chromosome"/>
</dbReference>
<feature type="transmembrane region" description="Helical" evidence="9">
    <location>
        <begin position="376"/>
        <end position="396"/>
    </location>
</feature>
<keyword evidence="4 9" id="KW-0812">Transmembrane</keyword>
<dbReference type="NCBIfam" id="TIGR00967">
    <property type="entry name" value="3a0501s007"/>
    <property type="match status" value="1"/>
</dbReference>
<keyword evidence="8 9" id="KW-0472">Membrane</keyword>
<feature type="transmembrane region" description="Helical" evidence="9">
    <location>
        <begin position="121"/>
        <end position="141"/>
    </location>
</feature>
<evidence type="ECO:0000256" key="2">
    <source>
        <dbReference type="ARBA" id="ARBA00005751"/>
    </source>
</evidence>
<keyword evidence="5 9" id="KW-0653">Protein transport</keyword>
<dbReference type="InterPro" id="IPR026593">
    <property type="entry name" value="SecY"/>
</dbReference>
<evidence type="ECO:0000256" key="1">
    <source>
        <dbReference type="ARBA" id="ARBA00004141"/>
    </source>
</evidence>
<dbReference type="InterPro" id="IPR030659">
    <property type="entry name" value="SecY_CS"/>
</dbReference>
<feature type="transmembrane region" description="Helical" evidence="9">
    <location>
        <begin position="268"/>
        <end position="289"/>
    </location>
</feature>
<dbReference type="EMBL" id="AP024563">
    <property type="protein sequence ID" value="BCU06651.1"/>
    <property type="molecule type" value="Genomic_DNA"/>
</dbReference>
<feature type="transmembrane region" description="Helical" evidence="9">
    <location>
        <begin position="77"/>
        <end position="101"/>
    </location>
</feature>
<accession>A0ABN6G9K3</accession>
<keyword evidence="3 9" id="KW-0813">Transport</keyword>
<dbReference type="RefSeq" id="WP_213381046.1">
    <property type="nucleotide sequence ID" value="NZ_AP024563.1"/>
</dbReference>
<evidence type="ECO:0000256" key="3">
    <source>
        <dbReference type="ARBA" id="ARBA00022448"/>
    </source>
</evidence>
<dbReference type="InterPro" id="IPR023201">
    <property type="entry name" value="SecY_dom_sf"/>
</dbReference>
<feature type="transmembrane region" description="Helical" evidence="9">
    <location>
        <begin position="189"/>
        <end position="209"/>
    </location>
</feature>
<dbReference type="Gene3D" id="1.10.3370.10">
    <property type="entry name" value="SecY subunit domain"/>
    <property type="match status" value="1"/>
</dbReference>
<evidence type="ECO:0000256" key="6">
    <source>
        <dbReference type="ARBA" id="ARBA00022989"/>
    </source>
</evidence>
<feature type="transmembrane region" description="Helical" evidence="9">
    <location>
        <begin position="319"/>
        <end position="342"/>
    </location>
</feature>
<keyword evidence="7 9" id="KW-0811">Translocation</keyword>
<gene>
    <name evidence="9 11" type="primary">secY</name>
    <name evidence="11" type="ORF">Atep_13280</name>
</gene>
<evidence type="ECO:0000256" key="8">
    <source>
        <dbReference type="ARBA" id="ARBA00023136"/>
    </source>
</evidence>
<evidence type="ECO:0000313" key="11">
    <source>
        <dbReference type="EMBL" id="BCU06651.1"/>
    </source>
</evidence>
<organism evidence="11 12">
    <name type="scientific">Allochromatium tepidum</name>
    <dbReference type="NCBI Taxonomy" id="553982"/>
    <lineage>
        <taxon>Bacteria</taxon>
        <taxon>Pseudomonadati</taxon>
        <taxon>Pseudomonadota</taxon>
        <taxon>Gammaproteobacteria</taxon>
        <taxon>Chromatiales</taxon>
        <taxon>Chromatiaceae</taxon>
        <taxon>Allochromatium</taxon>
    </lineage>
</organism>
<dbReference type="PIRSF" id="PIRSF004557">
    <property type="entry name" value="SecY"/>
    <property type="match status" value="1"/>
</dbReference>
<evidence type="ECO:0000256" key="10">
    <source>
        <dbReference type="RuleBase" id="RU004349"/>
    </source>
</evidence>
<keyword evidence="6 9" id="KW-1133">Transmembrane helix</keyword>
<sequence length="450" mass="48397">MAKNAGSMAGALGGMGQLTELRRRLMFLLGALLVYRIGTFIPVPGVNPQALAILFDQNQGSILDMFNMFSGGALERASLFALGVMPYISASIIVQLMTAVVPQLEQLKKEGEAGRRKITQYTRYGTVFLATFQAIGISMALQGQTAGGSALVVHSGVGFVFTATVSLVTGTMFLMWLGEQITERGIGNGISMIIFAGIVAGLPAALGGTLELARTGEMNSLAVLALFAMALAVTAFVVFVERGQRRITVNYARRQQGRKMMQAQSTHLPLKLNMAGVIPPIFASSIILFPGTLGQWFGSNEDLRWIADITSKLAPGEPIYVLLYASAIIFFCFFYTALVFNAKETADNLKRSGAFIPGIRPGEQTARYIDGVMTRLTAAGAIYITAVCLLPEFLIVGYNVPFYFGGTSLLIVVVVVMDFMAQVQAHLMSHQYEGLMKKANLKAPGGGLLR</sequence>
<evidence type="ECO:0000256" key="7">
    <source>
        <dbReference type="ARBA" id="ARBA00023010"/>
    </source>
</evidence>
<dbReference type="PRINTS" id="PR00303">
    <property type="entry name" value="SECYTRNLCASE"/>
</dbReference>
<comment type="similarity">
    <text evidence="2 9 10">Belongs to the SecY/SEC61-alpha family.</text>
</comment>
<reference evidence="11 12" key="1">
    <citation type="submission" date="2021-04" db="EMBL/GenBank/DDBJ databases">
        <title>Complete genome sequencing of Allochromatium tepidum strain NZ.</title>
        <authorList>
            <person name="Tsukatani Y."/>
            <person name="Mori H."/>
        </authorList>
    </citation>
    <scope>NUCLEOTIDE SEQUENCE [LARGE SCALE GENOMIC DNA]</scope>
    <source>
        <strain evidence="11 12">NZ</strain>
    </source>
</reference>
<feature type="transmembrane region" description="Helical" evidence="9">
    <location>
        <begin position="221"/>
        <end position="240"/>
    </location>
</feature>
<name>A0ABN6G9K3_9GAMM</name>
<feature type="transmembrane region" description="Helical" evidence="9">
    <location>
        <begin position="25"/>
        <end position="43"/>
    </location>
</feature>
<dbReference type="Pfam" id="PF00344">
    <property type="entry name" value="SecY"/>
    <property type="match status" value="1"/>
</dbReference>
<dbReference type="PROSITE" id="PS00755">
    <property type="entry name" value="SECY_1"/>
    <property type="match status" value="1"/>
</dbReference>
<proteinExistence type="inferred from homology"/>
<evidence type="ECO:0000256" key="5">
    <source>
        <dbReference type="ARBA" id="ARBA00022927"/>
    </source>
</evidence>
<keyword evidence="9" id="KW-1003">Cell membrane</keyword>
<comment type="function">
    <text evidence="9">The central subunit of the protein translocation channel SecYEG. Consists of two halves formed by TMs 1-5 and 6-10. These two domains form a lateral gate at the front which open onto the bilayer between TMs 2 and 7, and are clamped together by SecE at the back. The channel is closed by both a pore ring composed of hydrophobic SecY resides and a short helix (helix 2A) on the extracellular side of the membrane which forms a plug. The plug probably moves laterally to allow the channel to open. The ring and the pore may move independently.</text>
</comment>
<comment type="subcellular location">
    <subcellularLocation>
        <location evidence="9">Cell membrane</location>
        <topology evidence="9">Multi-pass membrane protein</topology>
    </subcellularLocation>
    <subcellularLocation>
        <location evidence="1">Membrane</location>
        <topology evidence="1">Multi-pass membrane protein</topology>
    </subcellularLocation>
</comment>